<evidence type="ECO:0000256" key="1">
    <source>
        <dbReference type="ARBA" id="ARBA00022737"/>
    </source>
</evidence>
<sequence>MSENHGSTLTAAAAGCYEALDPTRFVQVFELLFQYRVDVNAQGGIHGTALHAAATFGHRVLVKLLLDQNADVTAAGRMGTAYLAAKDGGYDKIMQLLVEKDPNVANEDGNAYNRPFGSDGVVDESFETPLHQYWVRLFKFAVATNDRHRIVSMISGAIEVFDRSIRDDQNNVVAGLASAGEAIFEAVISLATEGQTSETERPSSDIIQAIANGLRAAKENLRGTLVWLCEGFGLNMVIGADENRIPDRPRLPPRRDSAYEQDSLEGSYPYILDQLTQAAVAILECALANDNSAAVNTLANIWTQALYKVMSRGEFGKKMLEVLVQNRAAQLKKIMMDDSLEPQQRLEQAKRLAQVGVELLVTALRRGRSNEAYKLLASSLAKLWVSALEDVLHLDGRRQAEVRQLVQTFAQKFQTAVDKTDKEGVYNVADAAIEMLKMTALNHSDVLMDVLATMWADKWAAAMGRKVLGSQIDRLIQRRAKEYRECINKERRDEALGLAAASMGLLNAAISQNFEAISQTLIKTIAEELQWTIGSSNVLQDMLVDMLDTRSVDSTDDCLKSQSQPLDLMVLFDSFAKIITVAKRESRLADLEDMLRAILKGFENLPSLIFETLNNFMGQCVRMSQDRDAPGTRFGPRLELRLEQSSTAVATLLYTALQGDTVPETLRNMGITLLGEIRKKGNTEQDTQVIRFLEEQNGYRSKKRRRSSSLTLVSRKRR</sequence>
<keyword evidence="5" id="KW-1185">Reference proteome</keyword>
<dbReference type="Pfam" id="PF12796">
    <property type="entry name" value="Ank_2"/>
    <property type="match status" value="1"/>
</dbReference>
<evidence type="ECO:0000256" key="2">
    <source>
        <dbReference type="ARBA" id="ARBA00023043"/>
    </source>
</evidence>
<dbReference type="InterPro" id="IPR036770">
    <property type="entry name" value="Ankyrin_rpt-contain_sf"/>
</dbReference>
<keyword evidence="1" id="KW-0677">Repeat</keyword>
<proteinExistence type="predicted"/>
<dbReference type="Gene3D" id="1.25.40.20">
    <property type="entry name" value="Ankyrin repeat-containing domain"/>
    <property type="match status" value="1"/>
</dbReference>
<dbReference type="OrthoDB" id="4772757at2759"/>
<feature type="repeat" description="ANK" evidence="3">
    <location>
        <begin position="45"/>
        <end position="77"/>
    </location>
</feature>
<keyword evidence="2 3" id="KW-0040">ANK repeat</keyword>
<dbReference type="PANTHER" id="PTHR24198:SF165">
    <property type="entry name" value="ANKYRIN REPEAT-CONTAINING PROTEIN-RELATED"/>
    <property type="match status" value="1"/>
</dbReference>
<dbReference type="AlphaFoldDB" id="A0A5N5D845"/>
<dbReference type="SUPFAM" id="SSF48403">
    <property type="entry name" value="Ankyrin repeat"/>
    <property type="match status" value="1"/>
</dbReference>
<comment type="caution">
    <text evidence="4">The sequence shown here is derived from an EMBL/GenBank/DDBJ whole genome shotgun (WGS) entry which is preliminary data.</text>
</comment>
<dbReference type="PANTHER" id="PTHR24198">
    <property type="entry name" value="ANKYRIN REPEAT AND PROTEIN KINASE DOMAIN-CONTAINING PROTEIN"/>
    <property type="match status" value="1"/>
</dbReference>
<dbReference type="InterPro" id="IPR002110">
    <property type="entry name" value="Ankyrin_rpt"/>
</dbReference>
<dbReference type="EMBL" id="VCHE01000052">
    <property type="protein sequence ID" value="KAB2573821.1"/>
    <property type="molecule type" value="Genomic_DNA"/>
</dbReference>
<dbReference type="PROSITE" id="PS50297">
    <property type="entry name" value="ANK_REP_REGION"/>
    <property type="match status" value="1"/>
</dbReference>
<dbReference type="PROSITE" id="PS50088">
    <property type="entry name" value="ANK_REPEAT"/>
    <property type="match status" value="1"/>
</dbReference>
<evidence type="ECO:0000313" key="5">
    <source>
        <dbReference type="Proteomes" id="UP000325902"/>
    </source>
</evidence>
<evidence type="ECO:0000256" key="3">
    <source>
        <dbReference type="PROSITE-ProRule" id="PRU00023"/>
    </source>
</evidence>
<protein>
    <submittedName>
        <fullName evidence="4">Putative ankyrin repeat protein L93</fullName>
    </submittedName>
</protein>
<accession>A0A5N5D845</accession>
<gene>
    <name evidence="4" type="primary">MIMI_L93_1</name>
    <name evidence="4" type="ORF">DBV05_g7497</name>
</gene>
<evidence type="ECO:0000313" key="4">
    <source>
        <dbReference type="EMBL" id="KAB2573821.1"/>
    </source>
</evidence>
<dbReference type="Proteomes" id="UP000325902">
    <property type="component" value="Unassembled WGS sequence"/>
</dbReference>
<reference evidence="4 5" key="1">
    <citation type="journal article" date="2019" name="Sci. Rep.">
        <title>A multi-omics analysis of the grapevine pathogen Lasiodiplodia theobromae reveals that temperature affects the expression of virulence- and pathogenicity-related genes.</title>
        <authorList>
            <person name="Felix C."/>
            <person name="Meneses R."/>
            <person name="Goncalves M.F.M."/>
            <person name="Tilleman L."/>
            <person name="Duarte A.S."/>
            <person name="Jorrin-Novo J.V."/>
            <person name="Van de Peer Y."/>
            <person name="Deforce D."/>
            <person name="Van Nieuwerburgh F."/>
            <person name="Esteves A.C."/>
            <person name="Alves A."/>
        </authorList>
    </citation>
    <scope>NUCLEOTIDE SEQUENCE [LARGE SCALE GENOMIC DNA]</scope>
    <source>
        <strain evidence="4 5">LA-SOL3</strain>
    </source>
</reference>
<organism evidence="4 5">
    <name type="scientific">Lasiodiplodia theobromae</name>
    <dbReference type="NCBI Taxonomy" id="45133"/>
    <lineage>
        <taxon>Eukaryota</taxon>
        <taxon>Fungi</taxon>
        <taxon>Dikarya</taxon>
        <taxon>Ascomycota</taxon>
        <taxon>Pezizomycotina</taxon>
        <taxon>Dothideomycetes</taxon>
        <taxon>Dothideomycetes incertae sedis</taxon>
        <taxon>Botryosphaeriales</taxon>
        <taxon>Botryosphaeriaceae</taxon>
        <taxon>Lasiodiplodia</taxon>
    </lineage>
</organism>
<name>A0A5N5D845_9PEZI</name>